<organism evidence="2 3">
    <name type="scientific">Neonectria ditissima</name>
    <dbReference type="NCBI Taxonomy" id="78410"/>
    <lineage>
        <taxon>Eukaryota</taxon>
        <taxon>Fungi</taxon>
        <taxon>Dikarya</taxon>
        <taxon>Ascomycota</taxon>
        <taxon>Pezizomycotina</taxon>
        <taxon>Sordariomycetes</taxon>
        <taxon>Hypocreomycetidae</taxon>
        <taxon>Hypocreales</taxon>
        <taxon>Nectriaceae</taxon>
        <taxon>Neonectria</taxon>
    </lineage>
</organism>
<dbReference type="InterPro" id="IPR036291">
    <property type="entry name" value="NAD(P)-bd_dom_sf"/>
</dbReference>
<evidence type="ECO:0000313" key="2">
    <source>
        <dbReference type="EMBL" id="KPM44136.1"/>
    </source>
</evidence>
<keyword evidence="3" id="KW-1185">Reference proteome</keyword>
<accession>A0A0P7BS56</accession>
<reference evidence="2 3" key="1">
    <citation type="submission" date="2015-09" db="EMBL/GenBank/DDBJ databases">
        <title>Draft genome of a European isolate of the apple canker pathogen Neonectria ditissima.</title>
        <authorList>
            <person name="Gomez-Cortecero A."/>
            <person name="Harrison R.J."/>
            <person name="Armitage A.D."/>
        </authorList>
    </citation>
    <scope>NUCLEOTIDE SEQUENCE [LARGE SCALE GENOMIC DNA]</scope>
    <source>
        <strain evidence="2 3">R09/05</strain>
    </source>
</reference>
<dbReference type="AlphaFoldDB" id="A0A0P7BS56"/>
<sequence length="221" mass="24019">MSDVPDVSYRPVATSKIHRTVYPSISPSRPELSQAGRTVLVTEGSAGIGFAIAIAFGHAGADRVIIVGRDQSKLDESTKKLTQECHESGTKYIVNVSACAIHDFPTADFSPSYALTKNSGTLLLQQLAREWQSSDVQIVSFHPGAVYTPAAKGFGLKEDSLSWDDNSLPGSVAVWAASEEAAFLHGRFIWSAWDVDELRSGELKERLENDDKFLRIGVHGL</sequence>
<name>A0A0P7BS56_9HYPO</name>
<dbReference type="EMBL" id="LKCW01000023">
    <property type="protein sequence ID" value="KPM44136.1"/>
    <property type="molecule type" value="Genomic_DNA"/>
</dbReference>
<protein>
    <submittedName>
        <fullName evidence="2">Uncharacterized protein</fullName>
    </submittedName>
</protein>
<dbReference type="Proteomes" id="UP000050424">
    <property type="component" value="Unassembled WGS sequence"/>
</dbReference>
<dbReference type="GO" id="GO:0006633">
    <property type="term" value="P:fatty acid biosynthetic process"/>
    <property type="evidence" value="ECO:0007669"/>
    <property type="project" value="TreeGrafter"/>
</dbReference>
<dbReference type="PANTHER" id="PTHR42760">
    <property type="entry name" value="SHORT-CHAIN DEHYDROGENASES/REDUCTASES FAMILY MEMBER"/>
    <property type="match status" value="1"/>
</dbReference>
<comment type="similarity">
    <text evidence="1">Belongs to the short-chain dehydrogenases/reductases (SDR) family.</text>
</comment>
<proteinExistence type="inferred from homology"/>
<dbReference type="GO" id="GO:0016616">
    <property type="term" value="F:oxidoreductase activity, acting on the CH-OH group of donors, NAD or NADP as acceptor"/>
    <property type="evidence" value="ECO:0007669"/>
    <property type="project" value="TreeGrafter"/>
</dbReference>
<comment type="caution">
    <text evidence="2">The sequence shown here is derived from an EMBL/GenBank/DDBJ whole genome shotgun (WGS) entry which is preliminary data.</text>
</comment>
<evidence type="ECO:0000256" key="1">
    <source>
        <dbReference type="ARBA" id="ARBA00006484"/>
    </source>
</evidence>
<dbReference type="Gene3D" id="3.40.50.720">
    <property type="entry name" value="NAD(P)-binding Rossmann-like Domain"/>
    <property type="match status" value="2"/>
</dbReference>
<dbReference type="STRING" id="78410.A0A0P7BS56"/>
<dbReference type="PANTHER" id="PTHR42760:SF122">
    <property type="entry name" value="NAD(P)-BINDING PROTEIN"/>
    <property type="match status" value="1"/>
</dbReference>
<dbReference type="GO" id="GO:0048038">
    <property type="term" value="F:quinone binding"/>
    <property type="evidence" value="ECO:0007669"/>
    <property type="project" value="TreeGrafter"/>
</dbReference>
<gene>
    <name evidence="2" type="ORF">AK830_g2471</name>
</gene>
<dbReference type="OrthoDB" id="1933717at2759"/>
<evidence type="ECO:0000313" key="3">
    <source>
        <dbReference type="Proteomes" id="UP000050424"/>
    </source>
</evidence>
<dbReference type="SUPFAM" id="SSF51735">
    <property type="entry name" value="NAD(P)-binding Rossmann-fold domains"/>
    <property type="match status" value="1"/>
</dbReference>